<accession>D9PZK2</accession>
<dbReference type="HOGENOM" id="CLU_034716_2_2_2"/>
<dbReference type="InParanoid" id="D9PZK2"/>
<dbReference type="STRING" id="666510.ASAC_0082"/>
<dbReference type="InterPro" id="IPR011703">
    <property type="entry name" value="ATPase_AAA-3"/>
</dbReference>
<evidence type="ECO:0000313" key="2">
    <source>
        <dbReference type="EMBL" id="ADL18490.1"/>
    </source>
</evidence>
<evidence type="ECO:0000259" key="1">
    <source>
        <dbReference type="SMART" id="SM00382"/>
    </source>
</evidence>
<organism evidence="2 3">
    <name type="scientific">Acidilobus saccharovorans (strain DSM 16705 / JCM 18335 / VKM B-2471 / 345-15)</name>
    <dbReference type="NCBI Taxonomy" id="666510"/>
    <lineage>
        <taxon>Archaea</taxon>
        <taxon>Thermoproteota</taxon>
        <taxon>Thermoprotei</taxon>
        <taxon>Acidilobales</taxon>
        <taxon>Acidilobaceae</taxon>
        <taxon>Acidilobus</taxon>
    </lineage>
</organism>
<dbReference type="Proteomes" id="UP000000346">
    <property type="component" value="Chromosome"/>
</dbReference>
<dbReference type="AlphaFoldDB" id="D9PZK2"/>
<dbReference type="GO" id="GO:0016887">
    <property type="term" value="F:ATP hydrolysis activity"/>
    <property type="evidence" value="ECO:0007669"/>
    <property type="project" value="InterPro"/>
</dbReference>
<dbReference type="KEGG" id="asc:ASAC_0082"/>
<dbReference type="SMART" id="SM00382">
    <property type="entry name" value="AAA"/>
    <property type="match status" value="1"/>
</dbReference>
<sequence length="307" mass="33570">MDLGRARDVVSAIRSAVRTYYAGNDEALDTALAAILAEGHVLLEGPPGVGKTTLAKLLAQAMGGQFKRVQMTSDLLPSDVIGAMVWDQAKGEFRFRPGPIFANVVLVDELNRATPRTQSALLEAMAEGQVTVDVNTHQLPRPFLVIATQVPRDTGGVFPLTATQVDRFAAKVEVGAPRKEEELKIIRMADELMSPQIKAVASLKDMVEAQEAVKRIRVDDSVAEYMVNIIDELRRSNLAEPLSVRASLWLYRMSRAKALMEGRDFVTPDDVKAVALPVLRHRVAVSEGLSPDSLIRSVLERVPVPRG</sequence>
<dbReference type="InterPro" id="IPR027417">
    <property type="entry name" value="P-loop_NTPase"/>
</dbReference>
<dbReference type="Pfam" id="PF07726">
    <property type="entry name" value="AAA_3"/>
    <property type="match status" value="1"/>
</dbReference>
<gene>
    <name evidence="2" type="ordered locus">ASAC_0082</name>
</gene>
<dbReference type="Gene3D" id="1.10.8.80">
    <property type="entry name" value="Magnesium chelatase subunit I, C-Terminal domain"/>
    <property type="match status" value="1"/>
</dbReference>
<dbReference type="SUPFAM" id="SSF52540">
    <property type="entry name" value="P-loop containing nucleoside triphosphate hydrolases"/>
    <property type="match status" value="1"/>
</dbReference>
<dbReference type="PIRSF" id="PIRSF002849">
    <property type="entry name" value="AAA_ATPase_chaperone_MoxR_prd"/>
    <property type="match status" value="1"/>
</dbReference>
<name>D9PZK2_ACIS3</name>
<dbReference type="eggNOG" id="arCOG00434">
    <property type="taxonomic scope" value="Archaea"/>
</dbReference>
<dbReference type="Gene3D" id="3.40.50.300">
    <property type="entry name" value="P-loop containing nucleotide triphosphate hydrolases"/>
    <property type="match status" value="1"/>
</dbReference>
<dbReference type="InterPro" id="IPR041628">
    <property type="entry name" value="ChlI/MoxR_AAA_lid"/>
</dbReference>
<dbReference type="Pfam" id="PF17863">
    <property type="entry name" value="AAA_lid_2"/>
    <property type="match status" value="1"/>
</dbReference>
<dbReference type="CDD" id="cd00009">
    <property type="entry name" value="AAA"/>
    <property type="match status" value="1"/>
</dbReference>
<dbReference type="EMBL" id="CP001742">
    <property type="protein sequence ID" value="ADL18490.1"/>
    <property type="molecule type" value="Genomic_DNA"/>
</dbReference>
<dbReference type="RefSeq" id="WP_013266002.1">
    <property type="nucleotide sequence ID" value="NC_014374.1"/>
</dbReference>
<dbReference type="GO" id="GO:0005524">
    <property type="term" value="F:ATP binding"/>
    <property type="evidence" value="ECO:0007669"/>
    <property type="project" value="InterPro"/>
</dbReference>
<proteinExistence type="predicted"/>
<dbReference type="PANTHER" id="PTHR42759">
    <property type="entry name" value="MOXR FAMILY PROTEIN"/>
    <property type="match status" value="1"/>
</dbReference>
<reference evidence="2 3" key="1">
    <citation type="journal article" date="2010" name="Appl. Environ. Microbiol.">
        <title>The genome sequence of the crenarchaeon Acidilobus saccharovorans supports a new order, Acidilobales, and suggests an important ecological role in terrestrial acidic hot springs.</title>
        <authorList>
            <person name="Mardanov A.V."/>
            <person name="Svetlitchnyi V.A."/>
            <person name="Beletsky A.V."/>
            <person name="Prokofeva M.I."/>
            <person name="Bonch-Osmolovskaya E.A."/>
            <person name="Ravin N.V."/>
            <person name="Skryabin K.G."/>
        </authorList>
    </citation>
    <scope>NUCLEOTIDE SEQUENCE [LARGE SCALE GENOMIC DNA]</scope>
    <source>
        <strain evidence="3">DSM 16705 / JCM 18335 / VKM B-2471 / 345-15</strain>
    </source>
</reference>
<dbReference type="GeneID" id="9498293"/>
<keyword evidence="3" id="KW-1185">Reference proteome</keyword>
<evidence type="ECO:0000313" key="3">
    <source>
        <dbReference type="Proteomes" id="UP000000346"/>
    </source>
</evidence>
<dbReference type="OrthoDB" id="24581at2157"/>
<protein>
    <submittedName>
        <fullName evidence="2">MoxR-like ATPase</fullName>
    </submittedName>
</protein>
<dbReference type="PANTHER" id="PTHR42759:SF1">
    <property type="entry name" value="MAGNESIUM-CHELATASE SUBUNIT CHLD"/>
    <property type="match status" value="1"/>
</dbReference>
<dbReference type="InterPro" id="IPR050764">
    <property type="entry name" value="CbbQ/NirQ/NorQ/GpvN"/>
</dbReference>
<dbReference type="InterPro" id="IPR003593">
    <property type="entry name" value="AAA+_ATPase"/>
</dbReference>
<feature type="domain" description="AAA+ ATPase" evidence="1">
    <location>
        <begin position="37"/>
        <end position="178"/>
    </location>
</feature>